<name>A0ABS4WXG0_9MICO</name>
<dbReference type="InterPro" id="IPR036689">
    <property type="entry name" value="ESAT-6-like_sf"/>
</dbReference>
<gene>
    <name evidence="2" type="ORF">JOF43_000620</name>
</gene>
<dbReference type="SUPFAM" id="SSF140453">
    <property type="entry name" value="EsxAB dimer-like"/>
    <property type="match status" value="1"/>
</dbReference>
<dbReference type="Gene3D" id="6.10.140.1430">
    <property type="match status" value="1"/>
</dbReference>
<dbReference type="Gene3D" id="1.10.287.1060">
    <property type="entry name" value="ESAT-6-like"/>
    <property type="match status" value="1"/>
</dbReference>
<proteinExistence type="predicted"/>
<sequence>MSGFYGADTEQLRSHAQLLKDRASTLKDLRERLDPLVMDESAWMGADAESFREQWRGQTAGQFDQIGEGLTDRSSDLETHAEQQDEASTAEGEGSGGFLDFLKDAFPFAKGLVDAVKGTVLGGKKIWDVLSNMKNPDELLKKLRGLNGKVFDKILDKLGSFDELMKKAPWLLKGGKVLGKLLPGLDILAGGWQMIDSIKSGDTFHAITGVVTAVGGILITAGTICDMTGVGAVVGVPLQVIGGVLVGGAMIADGVKWAVDNWDTISENASKAWDATTEFAGDAWDATTEAASDAWDGATDAASDAVDGLKDAAGGVKNALGF</sequence>
<comment type="caution">
    <text evidence="2">The sequence shown here is derived from an EMBL/GenBank/DDBJ whole genome shotgun (WGS) entry which is preliminary data.</text>
</comment>
<feature type="region of interest" description="Disordered" evidence="1">
    <location>
        <begin position="75"/>
        <end position="94"/>
    </location>
</feature>
<reference evidence="2 3" key="1">
    <citation type="submission" date="2021-03" db="EMBL/GenBank/DDBJ databases">
        <title>Sequencing the genomes of 1000 actinobacteria strains.</title>
        <authorList>
            <person name="Klenk H.-P."/>
        </authorList>
    </citation>
    <scope>NUCLEOTIDE SEQUENCE [LARGE SCALE GENOMIC DNA]</scope>
    <source>
        <strain evidence="2 3">DSM 14566</strain>
    </source>
</reference>
<keyword evidence="3" id="KW-1185">Reference proteome</keyword>
<evidence type="ECO:0000313" key="2">
    <source>
        <dbReference type="EMBL" id="MBP2380663.1"/>
    </source>
</evidence>
<organism evidence="2 3">
    <name type="scientific">Brachybacterium sacelli</name>
    <dbReference type="NCBI Taxonomy" id="173364"/>
    <lineage>
        <taxon>Bacteria</taxon>
        <taxon>Bacillati</taxon>
        <taxon>Actinomycetota</taxon>
        <taxon>Actinomycetes</taxon>
        <taxon>Micrococcales</taxon>
        <taxon>Dermabacteraceae</taxon>
        <taxon>Brachybacterium</taxon>
    </lineage>
</organism>
<protein>
    <recommendedName>
        <fullName evidence="4">WXG100 family type VII secretion target</fullName>
    </recommendedName>
</protein>
<dbReference type="EMBL" id="JAGIOD010000001">
    <property type="protein sequence ID" value="MBP2380663.1"/>
    <property type="molecule type" value="Genomic_DNA"/>
</dbReference>
<accession>A0ABS4WXG0</accession>
<dbReference type="RefSeq" id="WP_209898930.1">
    <property type="nucleotide sequence ID" value="NZ_BAAAJW010000014.1"/>
</dbReference>
<evidence type="ECO:0000313" key="3">
    <source>
        <dbReference type="Proteomes" id="UP001519290"/>
    </source>
</evidence>
<dbReference type="Proteomes" id="UP001519290">
    <property type="component" value="Unassembled WGS sequence"/>
</dbReference>
<evidence type="ECO:0008006" key="4">
    <source>
        <dbReference type="Google" id="ProtNLM"/>
    </source>
</evidence>
<evidence type="ECO:0000256" key="1">
    <source>
        <dbReference type="SAM" id="MobiDB-lite"/>
    </source>
</evidence>